<dbReference type="PANTHER" id="PTHR10039">
    <property type="entry name" value="AMELOGENIN"/>
    <property type="match status" value="1"/>
</dbReference>
<dbReference type="SUPFAM" id="SSF52540">
    <property type="entry name" value="P-loop containing nucleoside triphosphate hydrolases"/>
    <property type="match status" value="1"/>
</dbReference>
<evidence type="ECO:0000313" key="5">
    <source>
        <dbReference type="Proteomes" id="UP000729701"/>
    </source>
</evidence>
<keyword evidence="4" id="KW-0067">ATP-binding</keyword>
<dbReference type="EMBL" id="JAHHGZ010000005">
    <property type="protein sequence ID" value="MBW4666963.1"/>
    <property type="molecule type" value="Genomic_DNA"/>
</dbReference>
<evidence type="ECO:0000259" key="2">
    <source>
        <dbReference type="Pfam" id="PF22736"/>
    </source>
</evidence>
<organism evidence="4 5">
    <name type="scientific">Cyanomargarita calcarea GSE-NOS-MK-12-04C</name>
    <dbReference type="NCBI Taxonomy" id="2839659"/>
    <lineage>
        <taxon>Bacteria</taxon>
        <taxon>Bacillati</taxon>
        <taxon>Cyanobacteriota</taxon>
        <taxon>Cyanophyceae</taxon>
        <taxon>Nostocales</taxon>
        <taxon>Cyanomargaritaceae</taxon>
        <taxon>Cyanomargarita</taxon>
    </lineage>
</organism>
<reference evidence="4" key="1">
    <citation type="submission" date="2021-05" db="EMBL/GenBank/DDBJ databases">
        <authorList>
            <person name="Pietrasiak N."/>
            <person name="Ward R."/>
            <person name="Stajich J.E."/>
            <person name="Kurbessoian T."/>
        </authorList>
    </citation>
    <scope>NUCLEOTIDE SEQUENCE</scope>
    <source>
        <strain evidence="4">GSE-NOS-MK-12-04C</strain>
    </source>
</reference>
<keyword evidence="4" id="KW-0547">Nucleotide-binding</keyword>
<proteinExistence type="predicted"/>
<gene>
    <name evidence="4" type="ORF">KME60_05840</name>
</gene>
<dbReference type="InterPro" id="IPR027417">
    <property type="entry name" value="P-loop_NTPase"/>
</dbReference>
<comment type="caution">
    <text evidence="4">The sequence shown here is derived from an EMBL/GenBank/DDBJ whole genome shotgun (WGS) entry which is preliminary data.</text>
</comment>
<evidence type="ECO:0000313" key="4">
    <source>
        <dbReference type="EMBL" id="MBW4666963.1"/>
    </source>
</evidence>
<evidence type="ECO:0000259" key="3">
    <source>
        <dbReference type="Pfam" id="PF24883"/>
    </source>
</evidence>
<dbReference type="Gene3D" id="3.40.50.300">
    <property type="entry name" value="P-loop containing nucleotide triphosphate hydrolases"/>
    <property type="match status" value="1"/>
</dbReference>
<protein>
    <submittedName>
        <fullName evidence="4">ATP-binding protein</fullName>
    </submittedName>
</protein>
<dbReference type="PANTHER" id="PTHR10039:SF5">
    <property type="entry name" value="NACHT DOMAIN-CONTAINING PROTEIN"/>
    <property type="match status" value="1"/>
</dbReference>
<dbReference type="Pfam" id="PF24883">
    <property type="entry name" value="NPHP3_N"/>
    <property type="match status" value="1"/>
</dbReference>
<dbReference type="InterPro" id="IPR056884">
    <property type="entry name" value="NPHP3-like_N"/>
</dbReference>
<feature type="domain" description="Nephrocystin 3-like N-terminal" evidence="3">
    <location>
        <begin position="175"/>
        <end position="286"/>
    </location>
</feature>
<keyword evidence="1" id="KW-0677">Repeat</keyword>
<feature type="domain" description="NACHT N-terminal helical" evidence="2">
    <location>
        <begin position="3"/>
        <end position="137"/>
    </location>
</feature>
<dbReference type="Pfam" id="PF22736">
    <property type="entry name" value="NNH5"/>
    <property type="match status" value="1"/>
</dbReference>
<evidence type="ECO:0000256" key="1">
    <source>
        <dbReference type="ARBA" id="ARBA00022737"/>
    </source>
</evidence>
<name>A0A951QJS8_9CYAN</name>
<reference evidence="4" key="2">
    <citation type="journal article" date="2022" name="Microbiol. Resour. Announc.">
        <title>Metagenome Sequencing to Explore Phylogenomics of Terrestrial Cyanobacteria.</title>
        <authorList>
            <person name="Ward R.D."/>
            <person name="Stajich J.E."/>
            <person name="Johansen J.R."/>
            <person name="Huntemann M."/>
            <person name="Clum A."/>
            <person name="Foster B."/>
            <person name="Foster B."/>
            <person name="Roux S."/>
            <person name="Palaniappan K."/>
            <person name="Varghese N."/>
            <person name="Mukherjee S."/>
            <person name="Reddy T.B.K."/>
            <person name="Daum C."/>
            <person name="Copeland A."/>
            <person name="Chen I.A."/>
            <person name="Ivanova N.N."/>
            <person name="Kyrpides N.C."/>
            <person name="Shapiro N."/>
            <person name="Eloe-Fadrosh E.A."/>
            <person name="Pietrasiak N."/>
        </authorList>
    </citation>
    <scope>NUCLEOTIDE SEQUENCE</scope>
    <source>
        <strain evidence="4">GSE-NOS-MK-12-04C</strain>
    </source>
</reference>
<sequence>MNIDPVINALKSLASPAAPIIINQAQRNENIIKILKELKLDPIQPPKDVDGVYVYSLVKYGVSKPEAIKNLLREKEIRNAFWAAYTSQNPLGFLEAVKKFLDWNILGDEIRTLEIELRNELEDFGEAFIEVAKLTQSEEYQPYPDWNLDEYPEEFKPLIKEKIRAFCGRKFVFDTFIQFLKTKPNGYFTVVGDAGMGKSTIAAKYVHKYKSVCYFNIRAEGRNRPEQFLESIRKQLIKRYQLQNADKSDLSTLLEKVSKKLLQNKRLVIVVDALDEVEQEAGENLLYLPTTLPENVYFLLTRRPYTLETKRLSVSPGVPMEELDLRASQYVDLSRDDVKEYIQLFLNEDQEYKYDLRKWIQERSITPEVFIEQVAVKSENNFMYLRYVLPEIARGFYNDSGLSLQQLPNGLKDYYQQHWVRMGMDEKPQEVKVFVLFILVEIGTPITCEMIADIAKQDGYDVQSILDEWVEYLKQQTIDEESCYSFYHASFLDFLKGKRVLDAKRKIFKDVNQSIVDYWEREMVDG</sequence>
<accession>A0A951QJS8</accession>
<dbReference type="Proteomes" id="UP000729701">
    <property type="component" value="Unassembled WGS sequence"/>
</dbReference>
<dbReference type="InterPro" id="IPR054610">
    <property type="entry name" value="NNH"/>
</dbReference>
<dbReference type="AlphaFoldDB" id="A0A951QJS8"/>
<dbReference type="GO" id="GO:0005524">
    <property type="term" value="F:ATP binding"/>
    <property type="evidence" value="ECO:0007669"/>
    <property type="project" value="UniProtKB-KW"/>
</dbReference>